<feature type="compositionally biased region" description="Polar residues" evidence="3">
    <location>
        <begin position="228"/>
        <end position="241"/>
    </location>
</feature>
<gene>
    <name evidence="4" type="primary">tpd52</name>
</gene>
<feature type="compositionally biased region" description="Polar residues" evidence="3">
    <location>
        <begin position="201"/>
        <end position="212"/>
    </location>
</feature>
<dbReference type="Pfam" id="PF04201">
    <property type="entry name" value="TPD52"/>
    <property type="match status" value="1"/>
</dbReference>
<proteinExistence type="inferred from homology"/>
<evidence type="ECO:0000313" key="4">
    <source>
        <dbReference type="Ensembl" id="ENSGMOP00000004306.2"/>
    </source>
</evidence>
<evidence type="ECO:0000256" key="2">
    <source>
        <dbReference type="ARBA" id="ARBA00023054"/>
    </source>
</evidence>
<dbReference type="Ensembl" id="ENSGMOT00000004438.2">
    <property type="protein sequence ID" value="ENSGMOP00000004306.2"/>
    <property type="gene ID" value="ENSGMOG00000033740.1"/>
</dbReference>
<dbReference type="PANTHER" id="PTHR19307">
    <property type="entry name" value="TUMOR PROTEIN D52"/>
    <property type="match status" value="1"/>
</dbReference>
<feature type="region of interest" description="Disordered" evidence="3">
    <location>
        <begin position="195"/>
        <end position="241"/>
    </location>
</feature>
<dbReference type="OMA" id="MDRREMD"/>
<keyword evidence="5" id="KW-1185">Reference proteome</keyword>
<accession>A0A8C4Z0C0</accession>
<keyword evidence="2" id="KW-0175">Coiled coil</keyword>
<reference evidence="4" key="1">
    <citation type="submission" date="2025-08" db="UniProtKB">
        <authorList>
            <consortium name="Ensembl"/>
        </authorList>
    </citation>
    <scope>IDENTIFICATION</scope>
</reference>
<evidence type="ECO:0000256" key="1">
    <source>
        <dbReference type="ARBA" id="ARBA00005702"/>
    </source>
</evidence>
<feature type="region of interest" description="Disordered" evidence="3">
    <location>
        <begin position="23"/>
        <end position="81"/>
    </location>
</feature>
<evidence type="ECO:0000313" key="5">
    <source>
        <dbReference type="Proteomes" id="UP000694546"/>
    </source>
</evidence>
<dbReference type="GO" id="GO:0005737">
    <property type="term" value="C:cytoplasm"/>
    <property type="evidence" value="ECO:0007669"/>
    <property type="project" value="TreeGrafter"/>
</dbReference>
<feature type="compositionally biased region" description="Polar residues" evidence="3">
    <location>
        <begin position="37"/>
        <end position="47"/>
    </location>
</feature>
<reference evidence="4" key="2">
    <citation type="submission" date="2025-09" db="UniProtKB">
        <authorList>
            <consortium name="Ensembl"/>
        </authorList>
    </citation>
    <scope>IDENTIFICATION</scope>
</reference>
<name>A0A8C4Z0C0_GADMO</name>
<dbReference type="GeneTree" id="ENSGT00940000155294"/>
<organism evidence="4 5">
    <name type="scientific">Gadus morhua</name>
    <name type="common">Atlantic cod</name>
    <dbReference type="NCBI Taxonomy" id="8049"/>
    <lineage>
        <taxon>Eukaryota</taxon>
        <taxon>Metazoa</taxon>
        <taxon>Chordata</taxon>
        <taxon>Craniata</taxon>
        <taxon>Vertebrata</taxon>
        <taxon>Euteleostomi</taxon>
        <taxon>Actinopterygii</taxon>
        <taxon>Neopterygii</taxon>
        <taxon>Teleostei</taxon>
        <taxon>Neoteleostei</taxon>
        <taxon>Acanthomorphata</taxon>
        <taxon>Zeiogadaria</taxon>
        <taxon>Gadariae</taxon>
        <taxon>Gadiformes</taxon>
        <taxon>Gadoidei</taxon>
        <taxon>Gadidae</taxon>
        <taxon>Gadus</taxon>
    </lineage>
</organism>
<protein>
    <submittedName>
        <fullName evidence="4">Tumor protein D52</fullName>
    </submittedName>
</protein>
<sequence>MEPLEDYHSPFNFEQGVNASYMYLSPEYGDTPPGSPASRTRGQQMLSDPQPEVGEDAVSSMGPAPPALVPSLSPEEQEALQGELAKVEDEILTLSQVLTAKEKELAEIKKKLGITPLNELKQNFSRSWQEVTTSNAYRRTSESFSLAGLKASAALSTVGSAISRKLEDVNIRSLQHSASMPVMRNKPTFRSFEEKVGTLKTKMSPSGTLSNHDNQDGSAGLDPEPLFSQPNELPNQEPPTH</sequence>
<comment type="similarity">
    <text evidence="1">Belongs to the TPD52 family.</text>
</comment>
<dbReference type="AlphaFoldDB" id="A0A8C4Z0C0"/>
<dbReference type="GO" id="GO:1902035">
    <property type="term" value="P:positive regulation of hematopoietic stem cell proliferation"/>
    <property type="evidence" value="ECO:0007669"/>
    <property type="project" value="Ensembl"/>
</dbReference>
<dbReference type="PANTHER" id="PTHR19307:SF12">
    <property type="entry name" value="TUMOR PROTEIN D52"/>
    <property type="match status" value="1"/>
</dbReference>
<evidence type="ECO:0000256" key="3">
    <source>
        <dbReference type="SAM" id="MobiDB-lite"/>
    </source>
</evidence>
<dbReference type="OrthoDB" id="10000687at2759"/>
<dbReference type="InterPro" id="IPR007327">
    <property type="entry name" value="TPD52"/>
</dbReference>
<dbReference type="GO" id="GO:0030183">
    <property type="term" value="P:B cell differentiation"/>
    <property type="evidence" value="ECO:0007669"/>
    <property type="project" value="TreeGrafter"/>
</dbReference>
<dbReference type="Proteomes" id="UP000694546">
    <property type="component" value="Chromosome 22"/>
</dbReference>